<keyword evidence="3" id="KW-0175">Coiled coil</keyword>
<dbReference type="Gene3D" id="2.40.50.100">
    <property type="match status" value="1"/>
</dbReference>
<gene>
    <name evidence="5" type="ORF">Lsha_2898</name>
</gene>
<dbReference type="eggNOG" id="COG1566">
    <property type="taxonomic scope" value="Bacteria"/>
</dbReference>
<comment type="similarity">
    <text evidence="2">Belongs to the membrane fusion protein (MFP) (TC 8.A.1) family.</text>
</comment>
<comment type="caution">
    <text evidence="5">The sequence shown here is derived from an EMBL/GenBank/DDBJ whole genome shotgun (WGS) entry which is preliminary data.</text>
</comment>
<dbReference type="Proteomes" id="UP000054600">
    <property type="component" value="Unassembled WGS sequence"/>
</dbReference>
<dbReference type="InterPro" id="IPR050465">
    <property type="entry name" value="UPF0194_transport"/>
</dbReference>
<keyword evidence="6" id="KW-1185">Reference proteome</keyword>
<feature type="domain" description="Multidrug resistance protein MdtA-like barrel-sandwich hybrid" evidence="4">
    <location>
        <begin position="44"/>
        <end position="226"/>
    </location>
</feature>
<name>A0A0W0YJ06_9GAMM</name>
<dbReference type="Gene3D" id="1.10.287.470">
    <property type="entry name" value="Helix hairpin bin"/>
    <property type="match status" value="1"/>
</dbReference>
<organism evidence="5 6">
    <name type="scientific">Legionella shakespearei DSM 23087</name>
    <dbReference type="NCBI Taxonomy" id="1122169"/>
    <lineage>
        <taxon>Bacteria</taxon>
        <taxon>Pseudomonadati</taxon>
        <taxon>Pseudomonadota</taxon>
        <taxon>Gammaproteobacteria</taxon>
        <taxon>Legionellales</taxon>
        <taxon>Legionellaceae</taxon>
        <taxon>Legionella</taxon>
    </lineage>
</organism>
<dbReference type="PANTHER" id="PTHR32347:SF23">
    <property type="entry name" value="BLL5650 PROTEIN"/>
    <property type="match status" value="1"/>
</dbReference>
<evidence type="ECO:0000259" key="4">
    <source>
        <dbReference type="Pfam" id="PF25917"/>
    </source>
</evidence>
<evidence type="ECO:0000256" key="1">
    <source>
        <dbReference type="ARBA" id="ARBA00004196"/>
    </source>
</evidence>
<dbReference type="Pfam" id="PF25917">
    <property type="entry name" value="BSH_RND"/>
    <property type="match status" value="1"/>
</dbReference>
<dbReference type="PANTHER" id="PTHR32347">
    <property type="entry name" value="EFFLUX SYSTEM COMPONENT YKNX-RELATED"/>
    <property type="match status" value="1"/>
</dbReference>
<evidence type="ECO:0000256" key="2">
    <source>
        <dbReference type="ARBA" id="ARBA00009477"/>
    </source>
</evidence>
<dbReference type="STRING" id="1122169.Lsha_2898"/>
<evidence type="ECO:0000313" key="5">
    <source>
        <dbReference type="EMBL" id="KTD56499.1"/>
    </source>
</evidence>
<dbReference type="RefSeq" id="WP_018577687.1">
    <property type="nucleotide sequence ID" value="NZ_KB892406.1"/>
</dbReference>
<comment type="subcellular location">
    <subcellularLocation>
        <location evidence="1">Cell envelope</location>
    </subcellularLocation>
</comment>
<dbReference type="PATRIC" id="fig|1122169.6.peg.3331"/>
<evidence type="ECO:0000313" key="6">
    <source>
        <dbReference type="Proteomes" id="UP000054600"/>
    </source>
</evidence>
<dbReference type="PROSITE" id="PS51257">
    <property type="entry name" value="PROKAR_LIPOPROTEIN"/>
    <property type="match status" value="1"/>
</dbReference>
<dbReference type="SUPFAM" id="SSF111369">
    <property type="entry name" value="HlyD-like secretion proteins"/>
    <property type="match status" value="2"/>
</dbReference>
<evidence type="ECO:0000256" key="3">
    <source>
        <dbReference type="ARBA" id="ARBA00023054"/>
    </source>
</evidence>
<dbReference type="EMBL" id="LNYW01000074">
    <property type="protein sequence ID" value="KTD56499.1"/>
    <property type="molecule type" value="Genomic_DNA"/>
</dbReference>
<dbReference type="Gene3D" id="2.40.30.170">
    <property type="match status" value="1"/>
</dbReference>
<sequence length="314" mass="35255">MVLRRILIFVLIPLIAACSSDEPHQQFAGYVEGENIYLASPFYGVLEKLAVHRGQQVKKGELLFNLDNNPQIINLGQVQAELEQAKSTLADLKKPRRTPEIKAIQAQIDQTNAQIKLADIRVSRYQKLYSKQATDKDSLDAALATLQQQQDLKLQYESNLALAQLGSRDDQIIAQQKHIDALTARYNEAKWTLAQKTLYAPASGVIFDTYYREGEFVAAQQSVLSILTPENIRIEFFVPLEYLAKIKVGQKISFDCDGCAENNSAVISYVSPDAEYLPPLVYSRDNDSKLVFRIKAHIDNPLAFKPGQPVMVNL</sequence>
<accession>A0A0W0YJ06</accession>
<proteinExistence type="inferred from homology"/>
<dbReference type="OrthoDB" id="8558741at2"/>
<protein>
    <submittedName>
        <fullName evidence="5">Hemolysin D</fullName>
    </submittedName>
</protein>
<dbReference type="InterPro" id="IPR058625">
    <property type="entry name" value="MdtA-like_BSH"/>
</dbReference>
<dbReference type="AlphaFoldDB" id="A0A0W0YJ06"/>
<reference evidence="5 6" key="1">
    <citation type="submission" date="2015-11" db="EMBL/GenBank/DDBJ databases">
        <title>Genomic analysis of 38 Legionella species identifies large and diverse effector repertoires.</title>
        <authorList>
            <person name="Burstein D."/>
            <person name="Amaro F."/>
            <person name="Zusman T."/>
            <person name="Lifshitz Z."/>
            <person name="Cohen O."/>
            <person name="Gilbert J.A."/>
            <person name="Pupko T."/>
            <person name="Shuman H.A."/>
            <person name="Segal G."/>
        </authorList>
    </citation>
    <scope>NUCLEOTIDE SEQUENCE [LARGE SCALE GENOMIC DNA]</scope>
    <source>
        <strain evidence="5 6">ATCC 49655</strain>
    </source>
</reference>
<dbReference type="GO" id="GO:0030313">
    <property type="term" value="C:cell envelope"/>
    <property type="evidence" value="ECO:0007669"/>
    <property type="project" value="UniProtKB-SubCell"/>
</dbReference>